<dbReference type="EMBL" id="JBHTLD010000300">
    <property type="protein sequence ID" value="MFD1188542.1"/>
    <property type="molecule type" value="Genomic_DNA"/>
</dbReference>
<evidence type="ECO:0000256" key="1">
    <source>
        <dbReference type="SAM" id="MobiDB-lite"/>
    </source>
</evidence>
<comment type="caution">
    <text evidence="2">The sequence shown here is derived from an EMBL/GenBank/DDBJ whole genome shotgun (WGS) entry which is preliminary data.</text>
</comment>
<name>A0ABW3SUJ3_9BACT</name>
<protein>
    <submittedName>
        <fullName evidence="2">Uncharacterized protein</fullName>
    </submittedName>
</protein>
<dbReference type="RefSeq" id="WP_377532321.1">
    <property type="nucleotide sequence ID" value="NZ_JBHTLD010000300.1"/>
</dbReference>
<dbReference type="Proteomes" id="UP001597094">
    <property type="component" value="Unassembled WGS sequence"/>
</dbReference>
<reference evidence="3" key="1">
    <citation type="journal article" date="2019" name="Int. J. Syst. Evol. Microbiol.">
        <title>The Global Catalogue of Microorganisms (GCM) 10K type strain sequencing project: providing services to taxonomists for standard genome sequencing and annotation.</title>
        <authorList>
            <consortium name="The Broad Institute Genomics Platform"/>
            <consortium name="The Broad Institute Genome Sequencing Center for Infectious Disease"/>
            <person name="Wu L."/>
            <person name="Ma J."/>
        </authorList>
    </citation>
    <scope>NUCLEOTIDE SEQUENCE [LARGE SCALE GENOMIC DNA]</scope>
    <source>
        <strain evidence="3">JCM 31319</strain>
    </source>
</reference>
<feature type="compositionally biased region" description="Acidic residues" evidence="1">
    <location>
        <begin position="1"/>
        <end position="24"/>
    </location>
</feature>
<sequence length="180" mass="21305">MKDFDEFDDPEMDDSEMNRDDDDINSQIDGESRINRDEEIRRMSEEADRANSHQLDFFGDLPTFEDEEVKEFFGNMQNPSESHRLYYAIRRVLMTYLPQGKENKPLRDMIYEQKNIFLTQGKHKDSKGIRHGDGRQALIDTELVVALDKVKRWAVNGAQTFDIFIEFRDLNIQRGYVQEE</sequence>
<gene>
    <name evidence="2" type="ORF">ACFQ2O_20210</name>
</gene>
<evidence type="ECO:0000313" key="3">
    <source>
        <dbReference type="Proteomes" id="UP001597094"/>
    </source>
</evidence>
<proteinExistence type="predicted"/>
<organism evidence="2 3">
    <name type="scientific">Pontibacter rugosus</name>
    <dbReference type="NCBI Taxonomy" id="1745966"/>
    <lineage>
        <taxon>Bacteria</taxon>
        <taxon>Pseudomonadati</taxon>
        <taxon>Bacteroidota</taxon>
        <taxon>Cytophagia</taxon>
        <taxon>Cytophagales</taxon>
        <taxon>Hymenobacteraceae</taxon>
        <taxon>Pontibacter</taxon>
    </lineage>
</organism>
<evidence type="ECO:0000313" key="2">
    <source>
        <dbReference type="EMBL" id="MFD1188542.1"/>
    </source>
</evidence>
<accession>A0ABW3SUJ3</accession>
<keyword evidence="3" id="KW-1185">Reference proteome</keyword>
<feature type="region of interest" description="Disordered" evidence="1">
    <location>
        <begin position="1"/>
        <end position="37"/>
    </location>
</feature>